<dbReference type="PANTHER" id="PTHR43630:SF1">
    <property type="entry name" value="POLY-BETA-1,6-N-ACETYL-D-GLUCOSAMINE SYNTHASE"/>
    <property type="match status" value="1"/>
</dbReference>
<evidence type="ECO:0000313" key="6">
    <source>
        <dbReference type="EMBL" id="PTA69171.1"/>
    </source>
</evidence>
<feature type="region of interest" description="Disordered" evidence="4">
    <location>
        <begin position="416"/>
        <end position="443"/>
    </location>
</feature>
<keyword evidence="5" id="KW-0472">Membrane</keyword>
<dbReference type="AlphaFoldDB" id="A0A2T3WB87"/>
<accession>A0A2T3WB87</accession>
<sequence>MRYVLIAIDLIGLLLFTLYATQQLLSAAQRRLRPPEREDGVRLTFLIPALNEAQVIGATLANLRATVPGARLVVIDDASDDDTAAIVARVARQDPLVTLLRRQPPEARQNKGRAMNWAVRQLLRSSFFPDPAQDVLVVLDADGRVGADFPRQVRGAFADPNVMAAQGWMRFRQTGAPAGARGALGRTLLLQQDIEAFITGHIQRYRHRGGTASLTGNGQCMRASYVADQLARGVDPWPEVLLEDFASAVEIRLHDPAHRVAALTAHVSQQGLIEVPGFIRQRVRWTQGAMECLAYLPRLWRRPGPLVTRLDFSYFILGPWLNALLILSIASQGLRRMFGWEGLPLSPAAGLVLTVLPLLFQLNWAARYCLERRLPWTMVPVILLGLPVYSFVLLTSLPLAYFNHFTGRRGWYKSVRHDDSEPEAPEDTAQAAYAAQDPDLSFR</sequence>
<feature type="transmembrane region" description="Helical" evidence="5">
    <location>
        <begin position="312"/>
        <end position="330"/>
    </location>
</feature>
<evidence type="ECO:0000256" key="4">
    <source>
        <dbReference type="SAM" id="MobiDB-lite"/>
    </source>
</evidence>
<keyword evidence="3 6" id="KW-0808">Transferase</keyword>
<organism evidence="6 7">
    <name type="scientific">Deinococcus arcticus</name>
    <dbReference type="NCBI Taxonomy" id="2136176"/>
    <lineage>
        <taxon>Bacteria</taxon>
        <taxon>Thermotogati</taxon>
        <taxon>Deinococcota</taxon>
        <taxon>Deinococci</taxon>
        <taxon>Deinococcales</taxon>
        <taxon>Deinococcaceae</taxon>
        <taxon>Deinococcus</taxon>
    </lineage>
</organism>
<evidence type="ECO:0000256" key="3">
    <source>
        <dbReference type="ARBA" id="ARBA00022679"/>
    </source>
</evidence>
<dbReference type="Pfam" id="PF13641">
    <property type="entry name" value="Glyco_tranf_2_3"/>
    <property type="match status" value="1"/>
</dbReference>
<dbReference type="OrthoDB" id="9766299at2"/>
<keyword evidence="2" id="KW-0328">Glycosyltransferase</keyword>
<proteinExistence type="inferred from homology"/>
<comment type="caution">
    <text evidence="6">The sequence shown here is derived from an EMBL/GenBank/DDBJ whole genome shotgun (WGS) entry which is preliminary data.</text>
</comment>
<dbReference type="GO" id="GO:0016757">
    <property type="term" value="F:glycosyltransferase activity"/>
    <property type="evidence" value="ECO:0007669"/>
    <property type="project" value="UniProtKB-KW"/>
</dbReference>
<evidence type="ECO:0000256" key="2">
    <source>
        <dbReference type="ARBA" id="ARBA00022676"/>
    </source>
</evidence>
<name>A0A2T3WB87_9DEIO</name>
<keyword evidence="5" id="KW-1133">Transmembrane helix</keyword>
<dbReference type="EMBL" id="PYSV01000003">
    <property type="protein sequence ID" value="PTA69171.1"/>
    <property type="molecule type" value="Genomic_DNA"/>
</dbReference>
<dbReference type="PANTHER" id="PTHR43630">
    <property type="entry name" value="POLY-BETA-1,6-N-ACETYL-D-GLUCOSAMINE SYNTHASE"/>
    <property type="match status" value="1"/>
</dbReference>
<evidence type="ECO:0000256" key="1">
    <source>
        <dbReference type="ARBA" id="ARBA00006739"/>
    </source>
</evidence>
<dbReference type="SUPFAM" id="SSF53448">
    <property type="entry name" value="Nucleotide-diphospho-sugar transferases"/>
    <property type="match status" value="1"/>
</dbReference>
<dbReference type="InterPro" id="IPR029044">
    <property type="entry name" value="Nucleotide-diphossugar_trans"/>
</dbReference>
<comment type="similarity">
    <text evidence="1">Belongs to the glycosyltransferase 2 family.</text>
</comment>
<protein>
    <submittedName>
        <fullName evidence="6">Glycosyl transferase</fullName>
    </submittedName>
</protein>
<keyword evidence="7" id="KW-1185">Reference proteome</keyword>
<feature type="transmembrane region" description="Helical" evidence="5">
    <location>
        <begin position="380"/>
        <end position="402"/>
    </location>
</feature>
<dbReference type="Gene3D" id="3.90.550.10">
    <property type="entry name" value="Spore Coat Polysaccharide Biosynthesis Protein SpsA, Chain A"/>
    <property type="match status" value="1"/>
</dbReference>
<gene>
    <name evidence="6" type="ORF">C8263_04330</name>
</gene>
<dbReference type="Proteomes" id="UP000240317">
    <property type="component" value="Unassembled WGS sequence"/>
</dbReference>
<evidence type="ECO:0000256" key="5">
    <source>
        <dbReference type="SAM" id="Phobius"/>
    </source>
</evidence>
<feature type="transmembrane region" description="Helical" evidence="5">
    <location>
        <begin position="342"/>
        <end position="360"/>
    </location>
</feature>
<evidence type="ECO:0000313" key="7">
    <source>
        <dbReference type="Proteomes" id="UP000240317"/>
    </source>
</evidence>
<reference evidence="6 7" key="1">
    <citation type="submission" date="2018-03" db="EMBL/GenBank/DDBJ databases">
        <title>Draft genome of Deinococcus sp. OD32.</title>
        <authorList>
            <person name="Wang X.-P."/>
            <person name="Du Z.-J."/>
        </authorList>
    </citation>
    <scope>NUCLEOTIDE SEQUENCE [LARGE SCALE GENOMIC DNA]</scope>
    <source>
        <strain evidence="6 7">OD32</strain>
    </source>
</reference>
<keyword evidence="5" id="KW-0812">Transmembrane</keyword>